<dbReference type="Proteomes" id="UP000622890">
    <property type="component" value="Unassembled WGS sequence"/>
</dbReference>
<dbReference type="GO" id="GO:0003677">
    <property type="term" value="F:DNA binding"/>
    <property type="evidence" value="ECO:0007669"/>
    <property type="project" value="UniProtKB-KW"/>
</dbReference>
<dbReference type="EMBL" id="JAEPBG010000006">
    <property type="protein sequence ID" value="MBK4736092.1"/>
    <property type="molecule type" value="Genomic_DNA"/>
</dbReference>
<evidence type="ECO:0000256" key="1">
    <source>
        <dbReference type="ARBA" id="ARBA00023125"/>
    </source>
</evidence>
<keyword evidence="5" id="KW-1185">Reference proteome</keyword>
<evidence type="ECO:0000313" key="4">
    <source>
        <dbReference type="EMBL" id="MBK4736092.1"/>
    </source>
</evidence>
<dbReference type="Pfam" id="PF12834">
    <property type="entry name" value="Phage_int_SAM_2"/>
    <property type="match status" value="1"/>
</dbReference>
<dbReference type="InterPro" id="IPR010998">
    <property type="entry name" value="Integrase_recombinase_N"/>
</dbReference>
<gene>
    <name evidence="4" type="ORF">JJB74_15830</name>
</gene>
<comment type="caution">
    <text evidence="4">The sequence shown here is derived from an EMBL/GenBank/DDBJ whole genome shotgun (WGS) entry which is preliminary data.</text>
</comment>
<evidence type="ECO:0000259" key="3">
    <source>
        <dbReference type="Pfam" id="PF12834"/>
    </source>
</evidence>
<dbReference type="Gene3D" id="1.10.150.130">
    <property type="match status" value="1"/>
</dbReference>
<protein>
    <submittedName>
        <fullName evidence="4">Integrase domain-containing protein</fullName>
    </submittedName>
</protein>
<dbReference type="GO" id="GO:0015074">
    <property type="term" value="P:DNA integration"/>
    <property type="evidence" value="ECO:0007669"/>
    <property type="project" value="InterPro"/>
</dbReference>
<dbReference type="GO" id="GO:0006310">
    <property type="term" value="P:DNA recombination"/>
    <property type="evidence" value="ECO:0007669"/>
    <property type="project" value="UniProtKB-KW"/>
</dbReference>
<dbReference type="InterPro" id="IPR011010">
    <property type="entry name" value="DNA_brk_join_enz"/>
</dbReference>
<accession>A0A934W6D5</accession>
<keyword evidence="1" id="KW-0238">DNA-binding</keyword>
<dbReference type="Gene3D" id="1.10.443.10">
    <property type="entry name" value="Intergrase catalytic core"/>
    <property type="match status" value="1"/>
</dbReference>
<dbReference type="RefSeq" id="WP_200593195.1">
    <property type="nucleotide sequence ID" value="NZ_JAEPBG010000006.1"/>
</dbReference>
<feature type="domain" description="Putative integrase N-terminal" evidence="3">
    <location>
        <begin position="24"/>
        <end position="97"/>
    </location>
</feature>
<dbReference type="InterPro" id="IPR013762">
    <property type="entry name" value="Integrase-like_cat_sf"/>
</dbReference>
<reference evidence="4" key="1">
    <citation type="submission" date="2021-01" db="EMBL/GenBank/DDBJ databases">
        <title>Genome sequence of strain Noviherbaspirillum sp. DKR-6.</title>
        <authorList>
            <person name="Chaudhary D.K."/>
        </authorList>
    </citation>
    <scope>NUCLEOTIDE SEQUENCE</scope>
    <source>
        <strain evidence="4">DKR-6</strain>
    </source>
</reference>
<dbReference type="AlphaFoldDB" id="A0A934W6D5"/>
<proteinExistence type="predicted"/>
<sequence length="425" mass="48492">MNTNWMKKLDAICQKHADKKVHGGGAKERTRKGRREILFKIFGRLHELGYRIHNVEKLEERHIKAFAVDAWYKRKYKPKTLNGELSTLRVFGGWIGQPNLVKDAAHYLPEVDPEEFVVSGVAKKSKSWTECGIDVLQKIKEADAEDWRFGMALRLMLAFGLRRKEALACYPHKSTENKVGWQVYPDEAKNSRPRVILIEHESQRKVIEYVKSKVKKNERMRWMTDHGGHEITLDQAMKHFNYLMRKIGVTKALTGTSGHGLRAQFVENYAVISGFVPPTLGGDGSELSKDDLKAKRAAASETLGHSRIIVTNSYYGAFNRNPPQADKDRIKKAVAEATELMKEEGTEEGIEEDYREDCKRIIGVLADYDIAITIREVQFLWKRYSARHNEIWVKPTEAPEIENGIFVAATMHRRKGGDAEDAALA</sequence>
<dbReference type="SUPFAM" id="SSF56349">
    <property type="entry name" value="DNA breaking-rejoining enzymes"/>
    <property type="match status" value="1"/>
</dbReference>
<name>A0A934W6D5_9BURK</name>
<evidence type="ECO:0000256" key="2">
    <source>
        <dbReference type="ARBA" id="ARBA00023172"/>
    </source>
</evidence>
<organism evidence="4 5">
    <name type="scientific">Noviherbaspirillum pedocola</name>
    <dbReference type="NCBI Taxonomy" id="2801341"/>
    <lineage>
        <taxon>Bacteria</taxon>
        <taxon>Pseudomonadati</taxon>
        <taxon>Pseudomonadota</taxon>
        <taxon>Betaproteobacteria</taxon>
        <taxon>Burkholderiales</taxon>
        <taxon>Oxalobacteraceae</taxon>
        <taxon>Noviherbaspirillum</taxon>
    </lineage>
</organism>
<dbReference type="InterPro" id="IPR024457">
    <property type="entry name" value="Putative_integrase_N"/>
</dbReference>
<keyword evidence="2" id="KW-0233">DNA recombination</keyword>
<evidence type="ECO:0000313" key="5">
    <source>
        <dbReference type="Proteomes" id="UP000622890"/>
    </source>
</evidence>